<dbReference type="Gene3D" id="1.25.40.10">
    <property type="entry name" value="Tetratricopeptide repeat domain"/>
    <property type="match status" value="1"/>
</dbReference>
<dbReference type="KEGG" id="ksc:CD178_02594"/>
<proteinExistence type="predicted"/>
<name>A0A347WEP8_9PROT</name>
<dbReference type="InterPro" id="IPR011990">
    <property type="entry name" value="TPR-like_helical_dom_sf"/>
</dbReference>
<dbReference type="PANTHER" id="PTHR11102:SF160">
    <property type="entry name" value="ERAD-ASSOCIATED E3 UBIQUITIN-PROTEIN LIGASE COMPONENT HRD3"/>
    <property type="match status" value="1"/>
</dbReference>
<gene>
    <name evidence="2" type="primary">hcpA_2</name>
    <name evidence="2" type="ORF">CD178_02594</name>
</gene>
<dbReference type="GO" id="GO:0008800">
    <property type="term" value="F:beta-lactamase activity"/>
    <property type="evidence" value="ECO:0007669"/>
    <property type="project" value="UniProtKB-EC"/>
</dbReference>
<dbReference type="InterPro" id="IPR006597">
    <property type="entry name" value="Sel1-like"/>
</dbReference>
<feature type="compositionally biased region" description="Polar residues" evidence="1">
    <location>
        <begin position="10"/>
        <end position="20"/>
    </location>
</feature>
<dbReference type="PANTHER" id="PTHR11102">
    <property type="entry name" value="SEL-1-LIKE PROTEIN"/>
    <property type="match status" value="1"/>
</dbReference>
<keyword evidence="2" id="KW-0378">Hydrolase</keyword>
<dbReference type="SMART" id="SM00671">
    <property type="entry name" value="SEL1"/>
    <property type="match status" value="5"/>
</dbReference>
<keyword evidence="3" id="KW-1185">Reference proteome</keyword>
<dbReference type="EC" id="3.5.2.6" evidence="2"/>
<protein>
    <submittedName>
        <fullName evidence="2">Beta-lactamase HcpA</fullName>
        <ecNumber evidence="2">3.5.2.6</ecNumber>
    </submittedName>
</protein>
<feature type="region of interest" description="Disordered" evidence="1">
    <location>
        <begin position="1"/>
        <end position="21"/>
    </location>
</feature>
<dbReference type="Pfam" id="PF08238">
    <property type="entry name" value="Sel1"/>
    <property type="match status" value="4"/>
</dbReference>
<sequence length="240" mass="25600">MTEDMKRANKNSTAHDTTGNAPCEPVALVDVQLMLGQVHLNNGNMADAFSMFEVAARSGDPRALNMLGRAFERGWSVSRNPATAAMYFAQAARCGDGWAMFNLADLYLAGDGVAADQHRACALYVAAARNGVAKAFNMLGIMVEDGVMPDAQVDAAATFFHAAAMAGDCWGCLNLGRVHLAARDVPAALTWLEKALELGFADVFRAVETLLAGSGDPRLRRVAQDARRRLCDGTHSRPAA</sequence>
<dbReference type="SUPFAM" id="SSF81901">
    <property type="entry name" value="HCP-like"/>
    <property type="match status" value="1"/>
</dbReference>
<organism evidence="2 3">
    <name type="scientific">Komagataeibacter saccharivorans</name>
    <dbReference type="NCBI Taxonomy" id="265959"/>
    <lineage>
        <taxon>Bacteria</taxon>
        <taxon>Pseudomonadati</taxon>
        <taxon>Pseudomonadota</taxon>
        <taxon>Alphaproteobacteria</taxon>
        <taxon>Acetobacterales</taxon>
        <taxon>Acetobacteraceae</taxon>
        <taxon>Komagataeibacter</taxon>
    </lineage>
</organism>
<evidence type="ECO:0000313" key="2">
    <source>
        <dbReference type="EMBL" id="AXY23341.1"/>
    </source>
</evidence>
<dbReference type="EMBL" id="CP023036">
    <property type="protein sequence ID" value="AXY23341.1"/>
    <property type="molecule type" value="Genomic_DNA"/>
</dbReference>
<evidence type="ECO:0000256" key="1">
    <source>
        <dbReference type="SAM" id="MobiDB-lite"/>
    </source>
</evidence>
<reference evidence="2 3" key="1">
    <citation type="submission" date="2017-08" db="EMBL/GenBank/DDBJ databases">
        <title>Complete genome sequence of Gluconacetobacter saccharivorans CV1 isolated from Fermented Vinegar.</title>
        <authorList>
            <person name="Kim S.-Y."/>
        </authorList>
    </citation>
    <scope>NUCLEOTIDE SEQUENCE [LARGE SCALE GENOMIC DNA]</scope>
    <source>
        <strain evidence="2 3">CV1</strain>
    </source>
</reference>
<evidence type="ECO:0000313" key="3">
    <source>
        <dbReference type="Proteomes" id="UP000264120"/>
    </source>
</evidence>
<dbReference type="Proteomes" id="UP000264120">
    <property type="component" value="Chromosome"/>
</dbReference>
<accession>A0A347WEP8</accession>
<dbReference type="AlphaFoldDB" id="A0A347WEP8"/>
<dbReference type="InterPro" id="IPR050767">
    <property type="entry name" value="Sel1_AlgK"/>
</dbReference>